<dbReference type="Gene3D" id="3.55.50.30">
    <property type="match status" value="1"/>
</dbReference>
<reference evidence="2 3" key="1">
    <citation type="submission" date="2013-03" db="EMBL/GenBank/DDBJ databases">
        <title>Salinisphaera hydrothermalis C41B8 Genome Sequencing.</title>
        <authorList>
            <person name="Li C."/>
            <person name="Lai Q."/>
            <person name="Shao Z."/>
        </authorList>
    </citation>
    <scope>NUCLEOTIDE SEQUENCE [LARGE SCALE GENOMIC DNA]</scope>
    <source>
        <strain evidence="2 3">C41B8</strain>
    </source>
</reference>
<dbReference type="Proteomes" id="UP000028302">
    <property type="component" value="Unassembled WGS sequence"/>
</dbReference>
<dbReference type="PROSITE" id="PS51257">
    <property type="entry name" value="PROKAR_LIPOPROTEIN"/>
    <property type="match status" value="1"/>
</dbReference>
<evidence type="ECO:0000313" key="3">
    <source>
        <dbReference type="Proteomes" id="UP000028302"/>
    </source>
</evidence>
<comment type="caution">
    <text evidence="2">The sequence shown here is derived from an EMBL/GenBank/DDBJ whole genome shotgun (WGS) entry which is preliminary data.</text>
</comment>
<dbReference type="RefSeq" id="WP_156962513.1">
    <property type="nucleotide sequence ID" value="NZ_APNK01000016.1"/>
</dbReference>
<keyword evidence="2" id="KW-0449">Lipoprotein</keyword>
<sequence length="110" mass="11521">MRRTLLLAPIFFCAVLTACQSDSSISSSSPEISPCNRLRDVDLPAQRFDVTAQALAHASGCFIKTDLADTGSIQVAAVSGHLSIAAALSRALAPTKLQVVQNGDTLIVHS</sequence>
<evidence type="ECO:0000313" key="2">
    <source>
        <dbReference type="EMBL" id="KEZ77149.1"/>
    </source>
</evidence>
<dbReference type="OrthoDB" id="886764at2"/>
<proteinExistence type="predicted"/>
<feature type="chain" id="PRO_5001776688" evidence="1">
    <location>
        <begin position="19"/>
        <end position="110"/>
    </location>
</feature>
<accession>A0A084IKB5</accession>
<gene>
    <name evidence="2" type="ORF">C41B8_11188</name>
</gene>
<keyword evidence="1" id="KW-0732">Signal</keyword>
<dbReference type="AlphaFoldDB" id="A0A084IKB5"/>
<name>A0A084IKB5_SALHC</name>
<feature type="signal peptide" evidence="1">
    <location>
        <begin position="1"/>
        <end position="18"/>
    </location>
</feature>
<keyword evidence="3" id="KW-1185">Reference proteome</keyword>
<protein>
    <submittedName>
        <fullName evidence="2">Putative lipoprotein</fullName>
    </submittedName>
</protein>
<evidence type="ECO:0000256" key="1">
    <source>
        <dbReference type="SAM" id="SignalP"/>
    </source>
</evidence>
<dbReference type="EMBL" id="APNK01000016">
    <property type="protein sequence ID" value="KEZ77149.1"/>
    <property type="molecule type" value="Genomic_DNA"/>
</dbReference>
<organism evidence="2 3">
    <name type="scientific">Salinisphaera hydrothermalis (strain C41B8)</name>
    <dbReference type="NCBI Taxonomy" id="1304275"/>
    <lineage>
        <taxon>Bacteria</taxon>
        <taxon>Pseudomonadati</taxon>
        <taxon>Pseudomonadota</taxon>
        <taxon>Gammaproteobacteria</taxon>
        <taxon>Salinisphaerales</taxon>
        <taxon>Salinisphaeraceae</taxon>
        <taxon>Salinisphaera</taxon>
    </lineage>
</organism>